<dbReference type="GO" id="GO:0003700">
    <property type="term" value="F:DNA-binding transcription factor activity"/>
    <property type="evidence" value="ECO:0007669"/>
    <property type="project" value="InterPro"/>
</dbReference>
<dbReference type="InterPro" id="IPR036388">
    <property type="entry name" value="WH-like_DNA-bd_sf"/>
</dbReference>
<evidence type="ECO:0000259" key="1">
    <source>
        <dbReference type="PROSITE" id="PS50995"/>
    </source>
</evidence>
<dbReference type="PROSITE" id="PS50995">
    <property type="entry name" value="HTH_MARR_2"/>
    <property type="match status" value="1"/>
</dbReference>
<evidence type="ECO:0000313" key="3">
    <source>
        <dbReference type="Proteomes" id="UP000198561"/>
    </source>
</evidence>
<feature type="domain" description="HTH marR-type" evidence="1">
    <location>
        <begin position="69"/>
        <end position="202"/>
    </location>
</feature>
<sequence>MCTNLFDMNFDLIKSVVELVQQFMEQNEDKALYSNDLQGFTEWINTSQKNDPETEDPDWIGKGLGRSSDSVINTLLIRMSRYAKSYSRSVMSNSLFSSQDDFIYLISLKTMGAMSKMELIRHNVHEKSSGILIINRLIRNGWAEQTVSQTDRRTKLIQITEKGLSVLNDHMDEIRKASQVVTGNLNHTERMLLIAILSKLDEFHYSMYRMNLETMDLLDTVYKKLN</sequence>
<dbReference type="PRINTS" id="PR00598">
    <property type="entry name" value="HTHMARR"/>
</dbReference>
<dbReference type="STRING" id="680127.SAMN05421593_1828"/>
<dbReference type="EMBL" id="FNWQ01000002">
    <property type="protein sequence ID" value="SEH32517.1"/>
    <property type="molecule type" value="Genomic_DNA"/>
</dbReference>
<keyword evidence="2" id="KW-0238">DNA-binding</keyword>
<dbReference type="Proteomes" id="UP000198561">
    <property type="component" value="Unassembled WGS sequence"/>
</dbReference>
<dbReference type="InterPro" id="IPR036390">
    <property type="entry name" value="WH_DNA-bd_sf"/>
</dbReference>
<dbReference type="Pfam" id="PF13463">
    <property type="entry name" value="HTH_27"/>
    <property type="match status" value="1"/>
</dbReference>
<organism evidence="2 3">
    <name type="scientific">Chryseobacterium culicis</name>
    <dbReference type="NCBI Taxonomy" id="680127"/>
    <lineage>
        <taxon>Bacteria</taxon>
        <taxon>Pseudomonadati</taxon>
        <taxon>Bacteroidota</taxon>
        <taxon>Flavobacteriia</taxon>
        <taxon>Flavobacteriales</taxon>
        <taxon>Weeksellaceae</taxon>
        <taxon>Chryseobacterium group</taxon>
        <taxon>Chryseobacterium</taxon>
    </lineage>
</organism>
<dbReference type="SUPFAM" id="SSF46785">
    <property type="entry name" value="Winged helix' DNA-binding domain"/>
    <property type="match status" value="1"/>
</dbReference>
<proteinExistence type="predicted"/>
<accession>A0A1H6H9N8</accession>
<dbReference type="InterPro" id="IPR000835">
    <property type="entry name" value="HTH_MarR-typ"/>
</dbReference>
<evidence type="ECO:0000313" key="2">
    <source>
        <dbReference type="EMBL" id="SEH32517.1"/>
    </source>
</evidence>
<gene>
    <name evidence="2" type="ORF">SAMN05421593_1828</name>
</gene>
<protein>
    <submittedName>
        <fullName evidence="2">DNA-binding transcriptional regulator, MarR family</fullName>
    </submittedName>
</protein>
<dbReference type="Gene3D" id="1.10.10.10">
    <property type="entry name" value="Winged helix-like DNA-binding domain superfamily/Winged helix DNA-binding domain"/>
    <property type="match status" value="1"/>
</dbReference>
<dbReference type="GO" id="GO:0003677">
    <property type="term" value="F:DNA binding"/>
    <property type="evidence" value="ECO:0007669"/>
    <property type="project" value="UniProtKB-KW"/>
</dbReference>
<name>A0A1H6H9N8_CHRCI</name>
<reference evidence="2 3" key="1">
    <citation type="submission" date="2016-10" db="EMBL/GenBank/DDBJ databases">
        <authorList>
            <person name="de Groot N.N."/>
        </authorList>
    </citation>
    <scope>NUCLEOTIDE SEQUENCE [LARGE SCALE GENOMIC DNA]</scope>
    <source>
        <strain evidence="2 3">DSM 23031</strain>
    </source>
</reference>
<dbReference type="AlphaFoldDB" id="A0A1H6H9N8"/>